<evidence type="ECO:0000256" key="6">
    <source>
        <dbReference type="ARBA" id="ARBA00023242"/>
    </source>
</evidence>
<dbReference type="SMART" id="SM00355">
    <property type="entry name" value="ZnF_C2H2"/>
    <property type="match status" value="5"/>
</dbReference>
<protein>
    <recommendedName>
        <fullName evidence="9">C2H2-type domain-containing protein</fullName>
    </recommendedName>
</protein>
<dbReference type="PANTHER" id="PTHR16515:SF66">
    <property type="entry name" value="C2H2-TYPE DOMAIN-CONTAINING PROTEIN"/>
    <property type="match status" value="1"/>
</dbReference>
<sequence>MLYASRITSDNQNEKTTNSECSTKRRNKRTTIANNTKTPSMPNIGKCTPCLGASSTTVAYARLPFSTKDSLAARTMSYILPSPTTTIYTPIPGATPFSMMPAMDNAASNQSFYQFRRPDEYAKQSIVCNATFDKPSHIPNFMPFYFINPTTYPCQTIANSIGTTSHSTSYVQSVCQLSSSSIPHLYTAPLFTQASQPASTTPQVLFVTPSNPTSTLSLNSNLSSVVFSSQSHGNYKSFPDAIAFLATSMLNNYCDTSTSGRIEAMHSHIPSTTRSMKPSMLQATSSDPDVHVSTAFVSGDPSVTNVQPSIIPRLIHSANSTTSTIMTPAPSLVSTKFPMTQAKPKYVNSKLQMKVAHNSPFTECSNIKSDLIVPSLQQISMEGNFKNASEKDSSDRKRANRICCEKTVQPNHSTTYKYNRDIVEYALARTRTLDENSIRCPNYLPTNLQSNKIGINDTNSVQKSNDSLNDTDDCISKTNDSHAGEPVSNHNIWTSVNDKNTAENMSCETIDKKTYEPPVDDYQNGSYTSEKIRKGTTQTTCLSLDNTYTAPLDLCTIPKTSISFETHMKQNPHDYIIEYYHENDSLEESDFEDDDSQTGSTQDEIFPVAEPLNLSKNTPLVPSQNKCNFMNHEKFDNRKHSCHEETLTDDDQAHDKSRVSPKDMLVKLDSMKAQRASKIMHERISDDDSERNNYDVNPSCALERKDRVLRGYEALKCDSYVTICQDNCIVDFSKTGSKESLVNTRTHSSEMLLENISDDDTEQCNYHNNSRVNFLTIDRAKSPDKNGIFNTNTILQEKCTSNDDNSPVNIINNFVLTDANKTSDKNKAKSGVLMMLENISDDDDDTKNENISNNDQLQAATCNAISMTDAGICMPGSFETNMMDTIMSKMYLQNILLTTNNGFVVSSVSCKGTGITQPVAILMNNVSPQSTLKPLSETEQTITLFSSSTTRCQPAISLPTVLKDYTSQINPLLPSDAARYDCNLCGKWFIGEQSINAHVATHKKAYKCKECCASFNWLGNLREHIKVVHRKLRPFHCGVCAKSFSKKYHLQQHMIIHAGDTPYRCRICRKSFSFSVHLKRHSLQHLPAEKLHACSKCSHTFSDKNNLKMHFLRHGKPEANNA</sequence>
<evidence type="ECO:0000256" key="8">
    <source>
        <dbReference type="SAM" id="MobiDB-lite"/>
    </source>
</evidence>
<keyword evidence="11" id="KW-1185">Reference proteome</keyword>
<evidence type="ECO:0000256" key="4">
    <source>
        <dbReference type="ARBA" id="ARBA00022771"/>
    </source>
</evidence>
<evidence type="ECO:0000256" key="3">
    <source>
        <dbReference type="ARBA" id="ARBA00022737"/>
    </source>
</evidence>
<accession>A0A9D4JWR8</accession>
<gene>
    <name evidence="10" type="ORF">DPMN_128763</name>
</gene>
<dbReference type="PROSITE" id="PS50157">
    <property type="entry name" value="ZINC_FINGER_C2H2_2"/>
    <property type="match status" value="5"/>
</dbReference>
<dbReference type="GO" id="GO:0008270">
    <property type="term" value="F:zinc ion binding"/>
    <property type="evidence" value="ECO:0007669"/>
    <property type="project" value="UniProtKB-KW"/>
</dbReference>
<keyword evidence="6" id="KW-0539">Nucleus</keyword>
<feature type="compositionally biased region" description="Polar residues" evidence="8">
    <location>
        <begin position="1"/>
        <end position="21"/>
    </location>
</feature>
<dbReference type="OrthoDB" id="3565419at2759"/>
<keyword evidence="3" id="KW-0677">Repeat</keyword>
<comment type="subcellular location">
    <subcellularLocation>
        <location evidence="1">Nucleus</location>
    </subcellularLocation>
</comment>
<feature type="domain" description="C2H2-type" evidence="9">
    <location>
        <begin position="1092"/>
        <end position="1119"/>
    </location>
</feature>
<dbReference type="EMBL" id="JAIWYP010000005">
    <property type="protein sequence ID" value="KAH3826851.1"/>
    <property type="molecule type" value="Genomic_DNA"/>
</dbReference>
<dbReference type="InterPro" id="IPR036236">
    <property type="entry name" value="Znf_C2H2_sf"/>
</dbReference>
<dbReference type="PANTHER" id="PTHR16515">
    <property type="entry name" value="PR DOMAIN ZINC FINGER PROTEIN"/>
    <property type="match status" value="1"/>
</dbReference>
<dbReference type="InterPro" id="IPR013087">
    <property type="entry name" value="Znf_C2H2_type"/>
</dbReference>
<proteinExistence type="predicted"/>
<evidence type="ECO:0000259" key="9">
    <source>
        <dbReference type="PROSITE" id="PS50157"/>
    </source>
</evidence>
<keyword evidence="4 7" id="KW-0863">Zinc-finger</keyword>
<reference evidence="10" key="2">
    <citation type="submission" date="2020-11" db="EMBL/GenBank/DDBJ databases">
        <authorList>
            <person name="McCartney M.A."/>
            <person name="Auch B."/>
            <person name="Kono T."/>
            <person name="Mallez S."/>
            <person name="Becker A."/>
            <person name="Gohl D.M."/>
            <person name="Silverstein K.A.T."/>
            <person name="Koren S."/>
            <person name="Bechman K.B."/>
            <person name="Herman A."/>
            <person name="Abrahante J.E."/>
            <person name="Garbe J."/>
        </authorList>
    </citation>
    <scope>NUCLEOTIDE SEQUENCE</scope>
    <source>
        <strain evidence="10">Duluth1</strain>
        <tissue evidence="10">Whole animal</tissue>
    </source>
</reference>
<feature type="domain" description="C2H2-type" evidence="9">
    <location>
        <begin position="1006"/>
        <end position="1034"/>
    </location>
</feature>
<keyword evidence="5" id="KW-0862">Zinc</keyword>
<evidence type="ECO:0000256" key="2">
    <source>
        <dbReference type="ARBA" id="ARBA00022723"/>
    </source>
</evidence>
<dbReference type="AlphaFoldDB" id="A0A9D4JWR8"/>
<dbReference type="Gene3D" id="3.30.160.60">
    <property type="entry name" value="Classic Zinc Finger"/>
    <property type="match status" value="3"/>
</dbReference>
<dbReference type="Pfam" id="PF00096">
    <property type="entry name" value="zf-C2H2"/>
    <property type="match status" value="1"/>
</dbReference>
<evidence type="ECO:0000256" key="7">
    <source>
        <dbReference type="PROSITE-ProRule" id="PRU00042"/>
    </source>
</evidence>
<feature type="domain" description="C2H2-type" evidence="9">
    <location>
        <begin position="980"/>
        <end position="1007"/>
    </location>
</feature>
<dbReference type="PROSITE" id="PS00028">
    <property type="entry name" value="ZINC_FINGER_C2H2_1"/>
    <property type="match status" value="5"/>
</dbReference>
<organism evidence="10 11">
    <name type="scientific">Dreissena polymorpha</name>
    <name type="common">Zebra mussel</name>
    <name type="synonym">Mytilus polymorpha</name>
    <dbReference type="NCBI Taxonomy" id="45954"/>
    <lineage>
        <taxon>Eukaryota</taxon>
        <taxon>Metazoa</taxon>
        <taxon>Spiralia</taxon>
        <taxon>Lophotrochozoa</taxon>
        <taxon>Mollusca</taxon>
        <taxon>Bivalvia</taxon>
        <taxon>Autobranchia</taxon>
        <taxon>Heteroconchia</taxon>
        <taxon>Euheterodonta</taxon>
        <taxon>Imparidentia</taxon>
        <taxon>Neoheterodontei</taxon>
        <taxon>Myida</taxon>
        <taxon>Dreissenoidea</taxon>
        <taxon>Dreissenidae</taxon>
        <taxon>Dreissena</taxon>
    </lineage>
</organism>
<feature type="domain" description="C2H2-type" evidence="9">
    <location>
        <begin position="1035"/>
        <end position="1062"/>
    </location>
</feature>
<name>A0A9D4JWR8_DREPO</name>
<dbReference type="SUPFAM" id="SSF57667">
    <property type="entry name" value="beta-beta-alpha zinc fingers"/>
    <property type="match status" value="2"/>
</dbReference>
<dbReference type="FunFam" id="3.30.160.60:FF:000145">
    <property type="entry name" value="Zinc finger protein 574"/>
    <property type="match status" value="1"/>
</dbReference>
<keyword evidence="2" id="KW-0479">Metal-binding</keyword>
<evidence type="ECO:0000256" key="1">
    <source>
        <dbReference type="ARBA" id="ARBA00004123"/>
    </source>
</evidence>
<dbReference type="GO" id="GO:0010468">
    <property type="term" value="P:regulation of gene expression"/>
    <property type="evidence" value="ECO:0007669"/>
    <property type="project" value="TreeGrafter"/>
</dbReference>
<evidence type="ECO:0000313" key="11">
    <source>
        <dbReference type="Proteomes" id="UP000828390"/>
    </source>
</evidence>
<dbReference type="Proteomes" id="UP000828390">
    <property type="component" value="Unassembled WGS sequence"/>
</dbReference>
<dbReference type="GO" id="GO:0005634">
    <property type="term" value="C:nucleus"/>
    <property type="evidence" value="ECO:0007669"/>
    <property type="project" value="UniProtKB-SubCell"/>
</dbReference>
<comment type="caution">
    <text evidence="10">The sequence shown here is derived from an EMBL/GenBank/DDBJ whole genome shotgun (WGS) entry which is preliminary data.</text>
</comment>
<feature type="region of interest" description="Disordered" evidence="8">
    <location>
        <begin position="1"/>
        <end position="24"/>
    </location>
</feature>
<reference evidence="10" key="1">
    <citation type="journal article" date="2019" name="bioRxiv">
        <title>The Genome of the Zebra Mussel, Dreissena polymorpha: A Resource for Invasive Species Research.</title>
        <authorList>
            <person name="McCartney M.A."/>
            <person name="Auch B."/>
            <person name="Kono T."/>
            <person name="Mallez S."/>
            <person name="Zhang Y."/>
            <person name="Obille A."/>
            <person name="Becker A."/>
            <person name="Abrahante J.E."/>
            <person name="Garbe J."/>
            <person name="Badalamenti J.P."/>
            <person name="Herman A."/>
            <person name="Mangelson H."/>
            <person name="Liachko I."/>
            <person name="Sullivan S."/>
            <person name="Sone E.D."/>
            <person name="Koren S."/>
            <person name="Silverstein K.A.T."/>
            <person name="Beckman K.B."/>
            <person name="Gohl D.M."/>
        </authorList>
    </citation>
    <scope>NUCLEOTIDE SEQUENCE</scope>
    <source>
        <strain evidence="10">Duluth1</strain>
        <tissue evidence="10">Whole animal</tissue>
    </source>
</reference>
<evidence type="ECO:0000313" key="10">
    <source>
        <dbReference type="EMBL" id="KAH3826851.1"/>
    </source>
</evidence>
<evidence type="ECO:0000256" key="5">
    <source>
        <dbReference type="ARBA" id="ARBA00022833"/>
    </source>
</evidence>
<dbReference type="InterPro" id="IPR050331">
    <property type="entry name" value="Zinc_finger"/>
</dbReference>
<feature type="domain" description="C2H2-type" evidence="9">
    <location>
        <begin position="1063"/>
        <end position="1090"/>
    </location>
</feature>